<dbReference type="AlphaFoldDB" id="A0A9P0A9R3"/>
<accession>A0A9P0A9R3</accession>
<evidence type="ECO:0008006" key="3">
    <source>
        <dbReference type="Google" id="ProtNLM"/>
    </source>
</evidence>
<dbReference type="EMBL" id="OU963865">
    <property type="protein sequence ID" value="CAH0387823.1"/>
    <property type="molecule type" value="Genomic_DNA"/>
</dbReference>
<keyword evidence="2" id="KW-1185">Reference proteome</keyword>
<evidence type="ECO:0000313" key="1">
    <source>
        <dbReference type="EMBL" id="CAH0387823.1"/>
    </source>
</evidence>
<reference evidence="1" key="1">
    <citation type="submission" date="2021-12" db="EMBL/GenBank/DDBJ databases">
        <authorList>
            <person name="King R."/>
        </authorList>
    </citation>
    <scope>NUCLEOTIDE SEQUENCE</scope>
</reference>
<proteinExistence type="predicted"/>
<dbReference type="InterPro" id="IPR036273">
    <property type="entry name" value="CRAL/TRIO_N_dom_sf"/>
</dbReference>
<dbReference type="PANTHER" id="PTHR10174:SF222">
    <property type="entry name" value="GH10083P-RELATED"/>
    <property type="match status" value="1"/>
</dbReference>
<dbReference type="PANTHER" id="PTHR10174">
    <property type="entry name" value="ALPHA-TOCOPHEROL TRANSFER PROTEIN-RELATED"/>
    <property type="match status" value="1"/>
</dbReference>
<sequence length="173" mass="19875">MSKKIEDSQTVLEEKSLLVPSPEGLKEDVNYLKEWIAQEPDLPNISDEEWLTTFLCNNKFSLERTKRKLVNYYVYRSKYPNVLMRSRDPSSMEALQTMKAFRLGSLQSANEVLKRVFMAADVMTLERIRLAKTIVVADCGALTYRHYLRLTPILTQFGDIMINGAYAEIVGKA</sequence>
<protein>
    <recommendedName>
        <fullName evidence="3">CRAL/TRIO N-terminal domain-containing protein</fullName>
    </recommendedName>
</protein>
<dbReference type="GO" id="GO:1902936">
    <property type="term" value="F:phosphatidylinositol bisphosphate binding"/>
    <property type="evidence" value="ECO:0007669"/>
    <property type="project" value="TreeGrafter"/>
</dbReference>
<dbReference type="GO" id="GO:0016020">
    <property type="term" value="C:membrane"/>
    <property type="evidence" value="ECO:0007669"/>
    <property type="project" value="TreeGrafter"/>
</dbReference>
<gene>
    <name evidence="1" type="ORF">BEMITA_LOCUS6791</name>
</gene>
<dbReference type="SUPFAM" id="SSF46938">
    <property type="entry name" value="CRAL/TRIO N-terminal domain"/>
    <property type="match status" value="1"/>
</dbReference>
<dbReference type="Proteomes" id="UP001152759">
    <property type="component" value="Chromosome 4"/>
</dbReference>
<dbReference type="InterPro" id="IPR036865">
    <property type="entry name" value="CRAL-TRIO_dom_sf"/>
</dbReference>
<evidence type="ECO:0000313" key="2">
    <source>
        <dbReference type="Proteomes" id="UP001152759"/>
    </source>
</evidence>
<organism evidence="1 2">
    <name type="scientific">Bemisia tabaci</name>
    <name type="common">Sweetpotato whitefly</name>
    <name type="synonym">Aleurodes tabaci</name>
    <dbReference type="NCBI Taxonomy" id="7038"/>
    <lineage>
        <taxon>Eukaryota</taxon>
        <taxon>Metazoa</taxon>
        <taxon>Ecdysozoa</taxon>
        <taxon>Arthropoda</taxon>
        <taxon>Hexapoda</taxon>
        <taxon>Insecta</taxon>
        <taxon>Pterygota</taxon>
        <taxon>Neoptera</taxon>
        <taxon>Paraneoptera</taxon>
        <taxon>Hemiptera</taxon>
        <taxon>Sternorrhyncha</taxon>
        <taxon>Aleyrodoidea</taxon>
        <taxon>Aleyrodidae</taxon>
        <taxon>Aleyrodinae</taxon>
        <taxon>Bemisia</taxon>
    </lineage>
</organism>
<name>A0A9P0A9R3_BEMTA</name>
<dbReference type="Gene3D" id="3.40.525.10">
    <property type="entry name" value="CRAL-TRIO lipid binding domain"/>
    <property type="match status" value="1"/>
</dbReference>